<keyword evidence="9" id="KW-0812">Transmembrane</keyword>
<dbReference type="Pfam" id="PF02518">
    <property type="entry name" value="HATPase_c"/>
    <property type="match status" value="1"/>
</dbReference>
<dbReference type="GO" id="GO:0000160">
    <property type="term" value="P:phosphorelay signal transduction system"/>
    <property type="evidence" value="ECO:0007669"/>
    <property type="project" value="UniProtKB-KW"/>
</dbReference>
<feature type="transmembrane region" description="Helical" evidence="9">
    <location>
        <begin position="35"/>
        <end position="55"/>
    </location>
</feature>
<dbReference type="OrthoDB" id="9785691at2"/>
<comment type="catalytic activity">
    <reaction evidence="1">
        <text>ATP + protein L-histidine = ADP + protein N-phospho-L-histidine.</text>
        <dbReference type="EC" id="2.7.13.3"/>
    </reaction>
</comment>
<gene>
    <name evidence="11" type="primary">prsK</name>
    <name evidence="11" type="ORF">DEM34_11120</name>
</gene>
<evidence type="ECO:0000256" key="4">
    <source>
        <dbReference type="ARBA" id="ARBA00022679"/>
    </source>
</evidence>
<keyword evidence="5" id="KW-0547">Nucleotide-binding</keyword>
<feature type="transmembrane region" description="Helical" evidence="9">
    <location>
        <begin position="6"/>
        <end position="28"/>
    </location>
</feature>
<keyword evidence="4" id="KW-0808">Transferase</keyword>
<keyword evidence="9" id="KW-1133">Transmembrane helix</keyword>
<dbReference type="InterPro" id="IPR014265">
    <property type="entry name" value="XrtA/PrsK"/>
</dbReference>
<dbReference type="PRINTS" id="PR00344">
    <property type="entry name" value="BCTRLSENSOR"/>
</dbReference>
<dbReference type="GO" id="GO:0004673">
    <property type="term" value="F:protein histidine kinase activity"/>
    <property type="evidence" value="ECO:0007669"/>
    <property type="project" value="UniProtKB-EC"/>
</dbReference>
<dbReference type="InterPro" id="IPR005467">
    <property type="entry name" value="His_kinase_dom"/>
</dbReference>
<feature type="transmembrane region" description="Helical" evidence="9">
    <location>
        <begin position="95"/>
        <end position="113"/>
    </location>
</feature>
<evidence type="ECO:0000256" key="2">
    <source>
        <dbReference type="ARBA" id="ARBA00012438"/>
    </source>
</evidence>
<dbReference type="SUPFAM" id="SSF55781">
    <property type="entry name" value="GAF domain-like"/>
    <property type="match status" value="1"/>
</dbReference>
<dbReference type="InterPro" id="IPR004358">
    <property type="entry name" value="Sig_transdc_His_kin-like_C"/>
</dbReference>
<dbReference type="Gene3D" id="3.30.565.10">
    <property type="entry name" value="Histidine kinase-like ATPase, C-terminal domain"/>
    <property type="match status" value="1"/>
</dbReference>
<accession>A0A2U2N0D0</accession>
<dbReference type="AlphaFoldDB" id="A0A2U2N0D0"/>
<keyword evidence="7" id="KW-0067">ATP-binding</keyword>
<organism evidence="11 12">
    <name type="scientific">Sediminicurvatus halobius</name>
    <dbReference type="NCBI Taxonomy" id="2182432"/>
    <lineage>
        <taxon>Bacteria</taxon>
        <taxon>Pseudomonadati</taxon>
        <taxon>Pseudomonadota</taxon>
        <taxon>Gammaproteobacteria</taxon>
        <taxon>Chromatiales</taxon>
        <taxon>Ectothiorhodospiraceae</taxon>
        <taxon>Sediminicurvatus</taxon>
    </lineage>
</organism>
<dbReference type="PANTHER" id="PTHR43065">
    <property type="entry name" value="SENSOR HISTIDINE KINASE"/>
    <property type="match status" value="1"/>
</dbReference>
<dbReference type="EC" id="2.7.13.3" evidence="2"/>
<name>A0A2U2N0D0_9GAMM</name>
<dbReference type="InterPro" id="IPR029016">
    <property type="entry name" value="GAF-like_dom_sf"/>
</dbReference>
<evidence type="ECO:0000259" key="10">
    <source>
        <dbReference type="PROSITE" id="PS50109"/>
    </source>
</evidence>
<keyword evidence="12" id="KW-1185">Reference proteome</keyword>
<feature type="transmembrane region" description="Helical" evidence="9">
    <location>
        <begin position="222"/>
        <end position="241"/>
    </location>
</feature>
<feature type="transmembrane region" description="Helical" evidence="9">
    <location>
        <begin position="61"/>
        <end position="83"/>
    </location>
</feature>
<evidence type="ECO:0000256" key="6">
    <source>
        <dbReference type="ARBA" id="ARBA00022777"/>
    </source>
</evidence>
<dbReference type="Proteomes" id="UP000245474">
    <property type="component" value="Unassembled WGS sequence"/>
</dbReference>
<dbReference type="InterPro" id="IPR003594">
    <property type="entry name" value="HATPase_dom"/>
</dbReference>
<dbReference type="Gene3D" id="3.30.450.40">
    <property type="match status" value="1"/>
</dbReference>
<evidence type="ECO:0000313" key="11">
    <source>
        <dbReference type="EMBL" id="PWG62695.1"/>
    </source>
</evidence>
<dbReference type="SMART" id="SM00387">
    <property type="entry name" value="HATPase_c"/>
    <property type="match status" value="1"/>
</dbReference>
<keyword evidence="3" id="KW-0597">Phosphoprotein</keyword>
<evidence type="ECO:0000256" key="5">
    <source>
        <dbReference type="ARBA" id="ARBA00022741"/>
    </source>
</evidence>
<evidence type="ECO:0000256" key="1">
    <source>
        <dbReference type="ARBA" id="ARBA00000085"/>
    </source>
</evidence>
<keyword evidence="8" id="KW-0902">Two-component regulatory system</keyword>
<keyword evidence="6 11" id="KW-0418">Kinase</keyword>
<evidence type="ECO:0000256" key="8">
    <source>
        <dbReference type="ARBA" id="ARBA00023012"/>
    </source>
</evidence>
<evidence type="ECO:0000256" key="9">
    <source>
        <dbReference type="SAM" id="Phobius"/>
    </source>
</evidence>
<evidence type="ECO:0000313" key="12">
    <source>
        <dbReference type="Proteomes" id="UP000245474"/>
    </source>
</evidence>
<comment type="caution">
    <text evidence="11">The sequence shown here is derived from an EMBL/GenBank/DDBJ whole genome shotgun (WGS) entry which is preliminary data.</text>
</comment>
<evidence type="ECO:0000256" key="7">
    <source>
        <dbReference type="ARBA" id="ARBA00022840"/>
    </source>
</evidence>
<feature type="transmembrane region" description="Helical" evidence="9">
    <location>
        <begin position="156"/>
        <end position="178"/>
    </location>
</feature>
<dbReference type="GO" id="GO:0005524">
    <property type="term" value="F:ATP binding"/>
    <property type="evidence" value="ECO:0007669"/>
    <property type="project" value="UniProtKB-KW"/>
</dbReference>
<sequence length="691" mass="74642">MDALITSVGFGLAAATQLALAVLLLLALRRVSRGAWLAIAAAVTAVWATAHAFAATGGVDGGPALVLVEFLRPLAWLVPLTLILQADAGGRSWRWPALMICTAVVFLLASVASGVLSPMALVIGLLLATLAGLVFIERIYRASDGAQRWSLKHLCVGLGLLFAFDFYYFSTALLFGAPAPGLELGRAAVAAVAAPLVAVSAARTRRWSLDIGVSRRLVTDSFVITAAGVYLLAMAGAGYYLRLVGGTWGPLLQSVFLAGAVALLLVGVFSSTLRARLRVLVSKHFFSYGYDYREEWLRFVNTLSDSHSSESLRVRALRALAQIVDSGGGLLFSGSDSGNQLLAATWNVAFPGTVTEPASSPLLALLREREWILDLEEIRRDPAQAPTFDLPEWLGKVPDAWLVVPLLERDRLRGFAVLAKPRAPRPLNWEDRDLLRTAGRQVASYLALADADEALMDARQFDAYQRLSAFVVHDLKNVSAQLSLITRNARRHRQNPEFVDDAFRTVESATARLDRVLQGLRKSESAIEEVTDVDVPGVLAATAEACADETPRPAVEAADQGLRVSCPPGRLQTILEHLVRNAQQATSAEGQVVLSAVDADKHCRIEIRDTGCGMSQEFIREQLFRPFVTSKGNAGMGIGVYEARQFVESLGGLLDVFSQPGEGTRFVLRLPRMQADAPEGVEPAEVQRAQS</sequence>
<dbReference type="PROSITE" id="PS50109">
    <property type="entry name" value="HIS_KIN"/>
    <property type="match status" value="1"/>
</dbReference>
<protein>
    <recommendedName>
        <fullName evidence="2">histidine kinase</fullName>
        <ecNumber evidence="2">2.7.13.3</ecNumber>
    </recommendedName>
</protein>
<dbReference type="NCBIfam" id="TIGR02916">
    <property type="entry name" value="PEP_his_kin"/>
    <property type="match status" value="1"/>
</dbReference>
<dbReference type="InterPro" id="IPR036890">
    <property type="entry name" value="HATPase_C_sf"/>
</dbReference>
<feature type="transmembrane region" description="Helical" evidence="9">
    <location>
        <begin position="253"/>
        <end position="273"/>
    </location>
</feature>
<evidence type="ECO:0000256" key="3">
    <source>
        <dbReference type="ARBA" id="ARBA00022553"/>
    </source>
</evidence>
<feature type="transmembrane region" description="Helical" evidence="9">
    <location>
        <begin position="119"/>
        <end position="136"/>
    </location>
</feature>
<dbReference type="SUPFAM" id="SSF55874">
    <property type="entry name" value="ATPase domain of HSP90 chaperone/DNA topoisomerase II/histidine kinase"/>
    <property type="match status" value="1"/>
</dbReference>
<dbReference type="RefSeq" id="WP_109678894.1">
    <property type="nucleotide sequence ID" value="NZ_CP086615.1"/>
</dbReference>
<feature type="domain" description="Histidine kinase" evidence="10">
    <location>
        <begin position="470"/>
        <end position="674"/>
    </location>
</feature>
<keyword evidence="9" id="KW-0472">Membrane</keyword>
<proteinExistence type="predicted"/>
<dbReference type="EMBL" id="QFFI01000016">
    <property type="protein sequence ID" value="PWG62695.1"/>
    <property type="molecule type" value="Genomic_DNA"/>
</dbReference>
<dbReference type="PANTHER" id="PTHR43065:SF10">
    <property type="entry name" value="PEROXIDE STRESS-ACTIVATED HISTIDINE KINASE MAK3"/>
    <property type="match status" value="1"/>
</dbReference>
<reference evidence="11 12" key="1">
    <citation type="submission" date="2018-05" db="EMBL/GenBank/DDBJ databases">
        <title>Spiribacter halobius sp. nov., a moderately halophilic bacterium isolated from marine solar saltern.</title>
        <authorList>
            <person name="Zheng W.-S."/>
            <person name="Lu D.-C."/>
            <person name="Du Z.-J."/>
        </authorList>
    </citation>
    <scope>NUCLEOTIDE SEQUENCE [LARGE SCALE GENOMIC DNA]</scope>
    <source>
        <strain evidence="11 12">E85</strain>
    </source>
</reference>